<dbReference type="GO" id="GO:0022857">
    <property type="term" value="F:transmembrane transporter activity"/>
    <property type="evidence" value="ECO:0007669"/>
    <property type="project" value="InterPro"/>
</dbReference>
<feature type="transmembrane region" description="Helical" evidence="8">
    <location>
        <begin position="320"/>
        <end position="336"/>
    </location>
</feature>
<dbReference type="Proteomes" id="UP000199382">
    <property type="component" value="Unassembled WGS sequence"/>
</dbReference>
<evidence type="ECO:0000313" key="9">
    <source>
        <dbReference type="EMBL" id="SDL82914.1"/>
    </source>
</evidence>
<sequence length="500" mass="53497">MSQPNGKGPGSLLVIALAISASIALWGLLDPTGLGELASKAVSVQFDSRGWFIMLEASGLLFVAIFLSLSRFGHIRLGPDDAEPEFSTPAWIAMLFAAGMGVGLLFYGAAEPLTHFETLRQFSPDSKAAGEALFVTYLNWGFHAWAIYGVVALIIAFFAFRRGGNLLLSAPLLDALGTAPWVRGMAWLFDLLSIVAIAVGLAGSLAMGVFQIQAGLAGLLGVEEPATLTLPIFVAMCIAFTIPLRRDLGDGMAKLSNAAMLIAIGLLAYLVILGPTSYIMNGIVSGFGRYLFHVLPAGFSTVEFFGPEIVNWFQDWTLNYMIWWLAWSPFVGIFVARISRGRTIREFLAGVIVVPTLFSILWFGGFGGLGFFDALRQEAALSAINQQNLDATTFALLEKFPLDMVTRTATVVAAFLFVVTSVVSAGFTLAMIGAGGDENPSPRLRTIWGGVLGALGLAMIFVGDIGVVRSIIALSAIAFVFIVPVLVICLFRSLGRETRS</sequence>
<keyword evidence="3" id="KW-0813">Transport</keyword>
<evidence type="ECO:0000256" key="7">
    <source>
        <dbReference type="ARBA" id="ARBA00023136"/>
    </source>
</evidence>
<evidence type="ECO:0000256" key="5">
    <source>
        <dbReference type="ARBA" id="ARBA00022692"/>
    </source>
</evidence>
<feature type="transmembrane region" description="Helical" evidence="8">
    <location>
        <begin position="348"/>
        <end position="372"/>
    </location>
</feature>
<dbReference type="InterPro" id="IPR000060">
    <property type="entry name" value="BCCT_transptr"/>
</dbReference>
<reference evidence="9 10" key="1">
    <citation type="submission" date="2016-10" db="EMBL/GenBank/DDBJ databases">
        <authorList>
            <person name="de Groot N.N."/>
        </authorList>
    </citation>
    <scope>NUCLEOTIDE SEQUENCE [LARGE SCALE GENOMIC DNA]</scope>
    <source>
        <strain evidence="9 10">DSM 25294</strain>
    </source>
</reference>
<feature type="transmembrane region" description="Helical" evidence="8">
    <location>
        <begin position="471"/>
        <end position="491"/>
    </location>
</feature>
<dbReference type="RefSeq" id="WP_093164578.1">
    <property type="nucleotide sequence ID" value="NZ_FNEK01000119.1"/>
</dbReference>
<feature type="transmembrane region" description="Helical" evidence="8">
    <location>
        <begin position="256"/>
        <end position="280"/>
    </location>
</feature>
<comment type="subcellular location">
    <subcellularLocation>
        <location evidence="1">Cell membrane</location>
        <topology evidence="1">Multi-pass membrane protein</topology>
    </subcellularLocation>
</comment>
<dbReference type="STRING" id="571298.SAMN04488026_11196"/>
<feature type="transmembrane region" description="Helical" evidence="8">
    <location>
        <begin position="226"/>
        <end position="244"/>
    </location>
</feature>
<comment type="similarity">
    <text evidence="2">Belongs to the BCCT transporter (TC 2.A.15) family.</text>
</comment>
<feature type="transmembrane region" description="Helical" evidence="8">
    <location>
        <begin position="49"/>
        <end position="69"/>
    </location>
</feature>
<accession>A0A1G9N905</accession>
<keyword evidence="5 8" id="KW-0812">Transmembrane</keyword>
<gene>
    <name evidence="9" type="ORF">SAMN04488026_11196</name>
</gene>
<dbReference type="OrthoDB" id="9775735at2"/>
<keyword evidence="10" id="KW-1185">Reference proteome</keyword>
<dbReference type="Pfam" id="PF02028">
    <property type="entry name" value="BCCT"/>
    <property type="match status" value="1"/>
</dbReference>
<feature type="transmembrane region" description="Helical" evidence="8">
    <location>
        <begin position="446"/>
        <end position="465"/>
    </location>
</feature>
<keyword evidence="6 8" id="KW-1133">Transmembrane helix</keyword>
<protein>
    <submittedName>
        <fullName evidence="9">Glycine betaine transporter</fullName>
    </submittedName>
</protein>
<evidence type="ECO:0000256" key="1">
    <source>
        <dbReference type="ARBA" id="ARBA00004651"/>
    </source>
</evidence>
<evidence type="ECO:0000256" key="6">
    <source>
        <dbReference type="ARBA" id="ARBA00022989"/>
    </source>
</evidence>
<name>A0A1G9N905_9RHOB</name>
<keyword evidence="4" id="KW-1003">Cell membrane</keyword>
<feature type="transmembrane region" description="Helical" evidence="8">
    <location>
        <begin position="90"/>
        <end position="110"/>
    </location>
</feature>
<feature type="transmembrane region" description="Helical" evidence="8">
    <location>
        <begin position="191"/>
        <end position="214"/>
    </location>
</feature>
<dbReference type="GO" id="GO:0005886">
    <property type="term" value="C:plasma membrane"/>
    <property type="evidence" value="ECO:0007669"/>
    <property type="project" value="UniProtKB-SubCell"/>
</dbReference>
<feature type="transmembrane region" description="Helical" evidence="8">
    <location>
        <begin position="12"/>
        <end position="29"/>
    </location>
</feature>
<dbReference type="AlphaFoldDB" id="A0A1G9N905"/>
<evidence type="ECO:0000256" key="4">
    <source>
        <dbReference type="ARBA" id="ARBA00022475"/>
    </source>
</evidence>
<organism evidence="9 10">
    <name type="scientific">Aliiruegeria lutimaris</name>
    <dbReference type="NCBI Taxonomy" id="571298"/>
    <lineage>
        <taxon>Bacteria</taxon>
        <taxon>Pseudomonadati</taxon>
        <taxon>Pseudomonadota</taxon>
        <taxon>Alphaproteobacteria</taxon>
        <taxon>Rhodobacterales</taxon>
        <taxon>Roseobacteraceae</taxon>
        <taxon>Aliiruegeria</taxon>
    </lineage>
</organism>
<evidence type="ECO:0000256" key="8">
    <source>
        <dbReference type="SAM" id="Phobius"/>
    </source>
</evidence>
<feature type="transmembrane region" description="Helical" evidence="8">
    <location>
        <begin position="142"/>
        <end position="160"/>
    </location>
</feature>
<evidence type="ECO:0000256" key="2">
    <source>
        <dbReference type="ARBA" id="ARBA00005658"/>
    </source>
</evidence>
<proteinExistence type="inferred from homology"/>
<dbReference type="EMBL" id="FNEK01000119">
    <property type="protein sequence ID" value="SDL82914.1"/>
    <property type="molecule type" value="Genomic_DNA"/>
</dbReference>
<feature type="transmembrane region" description="Helical" evidence="8">
    <location>
        <begin position="411"/>
        <end position="434"/>
    </location>
</feature>
<evidence type="ECO:0000313" key="10">
    <source>
        <dbReference type="Proteomes" id="UP000199382"/>
    </source>
</evidence>
<evidence type="ECO:0000256" key="3">
    <source>
        <dbReference type="ARBA" id="ARBA00022448"/>
    </source>
</evidence>
<dbReference type="PANTHER" id="PTHR30047:SF7">
    <property type="entry name" value="HIGH-AFFINITY CHOLINE TRANSPORT PROTEIN"/>
    <property type="match status" value="1"/>
</dbReference>
<keyword evidence="7 8" id="KW-0472">Membrane</keyword>
<dbReference type="PANTHER" id="PTHR30047">
    <property type="entry name" value="HIGH-AFFINITY CHOLINE TRANSPORT PROTEIN-RELATED"/>
    <property type="match status" value="1"/>
</dbReference>